<dbReference type="EMBL" id="CP036273">
    <property type="protein sequence ID" value="QDU23475.1"/>
    <property type="molecule type" value="Genomic_DNA"/>
</dbReference>
<dbReference type="PANTHER" id="PTHR35174:SF3">
    <property type="entry name" value="BLL7171 PROTEIN"/>
    <property type="match status" value="1"/>
</dbReference>
<dbReference type="Proteomes" id="UP000319576">
    <property type="component" value="Chromosome"/>
</dbReference>
<evidence type="ECO:0000259" key="2">
    <source>
        <dbReference type="Pfam" id="PF03795"/>
    </source>
</evidence>
<proteinExistence type="inferred from homology"/>
<dbReference type="RefSeq" id="WP_145243716.1">
    <property type="nucleotide sequence ID" value="NZ_CP036273.1"/>
</dbReference>
<evidence type="ECO:0000256" key="1">
    <source>
        <dbReference type="ARBA" id="ARBA00007689"/>
    </source>
</evidence>
<dbReference type="Gene3D" id="3.30.70.1060">
    <property type="entry name" value="Dimeric alpha+beta barrel"/>
    <property type="match status" value="2"/>
</dbReference>
<dbReference type="KEGG" id="uli:ETAA1_54750"/>
<dbReference type="InterPro" id="IPR005545">
    <property type="entry name" value="YCII"/>
</dbReference>
<dbReference type="AlphaFoldDB" id="A0A517Y138"/>
<protein>
    <submittedName>
        <fullName evidence="3">YCII-related domain protein</fullName>
    </submittedName>
</protein>
<evidence type="ECO:0000313" key="3">
    <source>
        <dbReference type="EMBL" id="QDU23475.1"/>
    </source>
</evidence>
<evidence type="ECO:0000313" key="4">
    <source>
        <dbReference type="Proteomes" id="UP000319576"/>
    </source>
</evidence>
<dbReference type="InterPro" id="IPR011008">
    <property type="entry name" value="Dimeric_a/b-barrel"/>
</dbReference>
<dbReference type="PANTHER" id="PTHR35174">
    <property type="entry name" value="BLL7171 PROTEIN-RELATED"/>
    <property type="match status" value="1"/>
</dbReference>
<organism evidence="3 4">
    <name type="scientific">Urbifossiella limnaea</name>
    <dbReference type="NCBI Taxonomy" id="2528023"/>
    <lineage>
        <taxon>Bacteria</taxon>
        <taxon>Pseudomonadati</taxon>
        <taxon>Planctomycetota</taxon>
        <taxon>Planctomycetia</taxon>
        <taxon>Gemmatales</taxon>
        <taxon>Gemmataceae</taxon>
        <taxon>Urbifossiella</taxon>
    </lineage>
</organism>
<gene>
    <name evidence="3" type="ORF">ETAA1_54750</name>
</gene>
<feature type="domain" description="YCII-related" evidence="2">
    <location>
        <begin position="1"/>
        <end position="112"/>
    </location>
</feature>
<dbReference type="Pfam" id="PF03795">
    <property type="entry name" value="YCII"/>
    <property type="match status" value="1"/>
</dbReference>
<name>A0A517Y138_9BACT</name>
<accession>A0A517Y138</accession>
<reference evidence="3 4" key="1">
    <citation type="submission" date="2019-02" db="EMBL/GenBank/DDBJ databases">
        <title>Deep-cultivation of Planctomycetes and their phenomic and genomic characterization uncovers novel biology.</title>
        <authorList>
            <person name="Wiegand S."/>
            <person name="Jogler M."/>
            <person name="Boedeker C."/>
            <person name="Pinto D."/>
            <person name="Vollmers J."/>
            <person name="Rivas-Marin E."/>
            <person name="Kohn T."/>
            <person name="Peeters S.H."/>
            <person name="Heuer A."/>
            <person name="Rast P."/>
            <person name="Oberbeckmann S."/>
            <person name="Bunk B."/>
            <person name="Jeske O."/>
            <person name="Meyerdierks A."/>
            <person name="Storesund J.E."/>
            <person name="Kallscheuer N."/>
            <person name="Luecker S."/>
            <person name="Lage O.M."/>
            <person name="Pohl T."/>
            <person name="Merkel B.J."/>
            <person name="Hornburger P."/>
            <person name="Mueller R.-W."/>
            <person name="Bruemmer F."/>
            <person name="Labrenz M."/>
            <person name="Spormann A.M."/>
            <person name="Op den Camp H."/>
            <person name="Overmann J."/>
            <person name="Amann R."/>
            <person name="Jetten M.S.M."/>
            <person name="Mascher T."/>
            <person name="Medema M.H."/>
            <person name="Devos D.P."/>
            <person name="Kaster A.-K."/>
            <person name="Ovreas L."/>
            <person name="Rohde M."/>
            <person name="Galperin M.Y."/>
            <person name="Jogler C."/>
        </authorList>
    </citation>
    <scope>NUCLEOTIDE SEQUENCE [LARGE SCALE GENOMIC DNA]</scope>
    <source>
        <strain evidence="3 4">ETA_A1</strain>
    </source>
</reference>
<sequence>MHYLLLAYGCEADWTDAERADCMVESLAACDRLAAQGKYLAASPLLPASTASTTRVRDGRPLVTDGPFAETTEHLGGFFLLDLADLDEAIAVAAALPPARKGTIEIRPVLELRGEPQPPPGAVALLGYGDSAAAADATAAVRLRPADTATCVRVRGGVREVSDGPFDAAAAQLGSVSVGGSAADHPAARTGAVETRPLFDLTPVRATLSPEAR</sequence>
<comment type="similarity">
    <text evidence="1">Belongs to the YciI family.</text>
</comment>
<keyword evidence="4" id="KW-1185">Reference proteome</keyword>
<dbReference type="OrthoDB" id="9807535at2"/>
<dbReference type="SUPFAM" id="SSF54909">
    <property type="entry name" value="Dimeric alpha+beta barrel"/>
    <property type="match status" value="2"/>
</dbReference>